<comment type="caution">
    <text evidence="3">The sequence shown here is derived from an EMBL/GenBank/DDBJ whole genome shotgun (WGS) entry which is preliminary data.</text>
</comment>
<name>A0A8S4REY8_9NEOP</name>
<organism evidence="3 4">
    <name type="scientific">Pararge aegeria aegeria</name>
    <dbReference type="NCBI Taxonomy" id="348720"/>
    <lineage>
        <taxon>Eukaryota</taxon>
        <taxon>Metazoa</taxon>
        <taxon>Ecdysozoa</taxon>
        <taxon>Arthropoda</taxon>
        <taxon>Hexapoda</taxon>
        <taxon>Insecta</taxon>
        <taxon>Pterygota</taxon>
        <taxon>Neoptera</taxon>
        <taxon>Endopterygota</taxon>
        <taxon>Lepidoptera</taxon>
        <taxon>Glossata</taxon>
        <taxon>Ditrysia</taxon>
        <taxon>Papilionoidea</taxon>
        <taxon>Nymphalidae</taxon>
        <taxon>Satyrinae</taxon>
        <taxon>Satyrini</taxon>
        <taxon>Parargina</taxon>
        <taxon>Pararge</taxon>
    </lineage>
</organism>
<dbReference type="AlphaFoldDB" id="A0A8S4REY8"/>
<evidence type="ECO:0000256" key="1">
    <source>
        <dbReference type="SAM" id="MobiDB-lite"/>
    </source>
</evidence>
<sequence length="301" mass="33109">MSRLSFLLVICFFAVVIAKGGRGRGGGGSRGRSYSRGSGSHTYPSSTGLSGNSVSSQRASNAHTYPESSGKSGNNQKSTSYTQNNVHNHYHYSPPQHISYGSRQHPVFVGNPPSYVYVYKNSGSRYNNLLTGLALYNLGRMSNSHRYYGHHSDYSSTPGEICLLGISKTNGDYEETRINCKLMSSFIWDAKRENEQYVTNVTKTSIITELNDIGNSTVTHKNTTIVEAWKAKGPSIKVSPGMECFMIHKSRDTSTLRRNVDCGLLQEYASKSLRYQHYAAGCARVVPVISILVPVLITLPG</sequence>
<feature type="compositionally biased region" description="Low complexity" evidence="1">
    <location>
        <begin position="31"/>
        <end position="56"/>
    </location>
</feature>
<evidence type="ECO:0000256" key="2">
    <source>
        <dbReference type="SAM" id="SignalP"/>
    </source>
</evidence>
<evidence type="ECO:0000313" key="4">
    <source>
        <dbReference type="Proteomes" id="UP000838756"/>
    </source>
</evidence>
<gene>
    <name evidence="3" type="primary">jg7340</name>
    <name evidence="3" type="ORF">PAEG_LOCUS13544</name>
</gene>
<evidence type="ECO:0000313" key="3">
    <source>
        <dbReference type="EMBL" id="CAH2236049.1"/>
    </source>
</evidence>
<protein>
    <submittedName>
        <fullName evidence="3">Jg7340 protein</fullName>
    </submittedName>
</protein>
<keyword evidence="2" id="KW-0732">Signal</keyword>
<dbReference type="OrthoDB" id="7491889at2759"/>
<keyword evidence="4" id="KW-1185">Reference proteome</keyword>
<dbReference type="Proteomes" id="UP000838756">
    <property type="component" value="Unassembled WGS sequence"/>
</dbReference>
<accession>A0A8S4REY8</accession>
<reference evidence="3" key="1">
    <citation type="submission" date="2022-03" db="EMBL/GenBank/DDBJ databases">
        <authorList>
            <person name="Lindestad O."/>
        </authorList>
    </citation>
    <scope>NUCLEOTIDE SEQUENCE</scope>
</reference>
<feature type="signal peptide" evidence="2">
    <location>
        <begin position="1"/>
        <end position="18"/>
    </location>
</feature>
<proteinExistence type="predicted"/>
<dbReference type="EMBL" id="CAKXAJ010025178">
    <property type="protein sequence ID" value="CAH2236049.1"/>
    <property type="molecule type" value="Genomic_DNA"/>
</dbReference>
<feature type="compositionally biased region" description="Polar residues" evidence="1">
    <location>
        <begin position="57"/>
        <end position="87"/>
    </location>
</feature>
<feature type="chain" id="PRO_5035824851" evidence="2">
    <location>
        <begin position="19"/>
        <end position="301"/>
    </location>
</feature>
<feature type="region of interest" description="Disordered" evidence="1">
    <location>
        <begin position="21"/>
        <end position="96"/>
    </location>
</feature>